<dbReference type="InterPro" id="IPR050330">
    <property type="entry name" value="Bact_OuterMem_StrucFunc"/>
</dbReference>
<dbReference type="InterPro" id="IPR006690">
    <property type="entry name" value="OMPA-like_CS"/>
</dbReference>
<dbReference type="RefSeq" id="WP_110786601.1">
    <property type="nucleotide sequence ID" value="NZ_QKQS01000023.1"/>
</dbReference>
<dbReference type="SUPFAM" id="SSF103088">
    <property type="entry name" value="OmpA-like"/>
    <property type="match status" value="1"/>
</dbReference>
<reference evidence="6 7" key="1">
    <citation type="submission" date="2018-06" db="EMBL/GenBank/DDBJ databases">
        <title>Draft Whole-Genome Sequence of the purple photosynthetic bacterium Rhodospeudomonas palustris XCP.</title>
        <authorList>
            <person name="Rayyan A."/>
            <person name="Meyer T.E."/>
            <person name="Kyndt J.A."/>
        </authorList>
    </citation>
    <scope>NUCLEOTIDE SEQUENCE [LARGE SCALE GENOMIC DNA]</scope>
    <source>
        <strain evidence="6 7">XCP</strain>
    </source>
</reference>
<dbReference type="InterPro" id="IPR006664">
    <property type="entry name" value="OMP_bac"/>
</dbReference>
<evidence type="ECO:0000313" key="7">
    <source>
        <dbReference type="Proteomes" id="UP000248134"/>
    </source>
</evidence>
<feature type="domain" description="OmpA-like" evidence="5">
    <location>
        <begin position="93"/>
        <end position="211"/>
    </location>
</feature>
<dbReference type="PANTHER" id="PTHR30329">
    <property type="entry name" value="STATOR ELEMENT OF FLAGELLAR MOTOR COMPLEX"/>
    <property type="match status" value="1"/>
</dbReference>
<dbReference type="Pfam" id="PF00691">
    <property type="entry name" value="OmpA"/>
    <property type="match status" value="1"/>
</dbReference>
<sequence length="216" mass="23002">MLWMSADRRRRPLGAIVLGLGAMLPLSVAVAGEVTSDQIVRALSPNKPLTRSLSAAQPVAATADPSQIKFVDGLRNRPTRSLSSAERTQIAEITKDKPNIDLEITFEYNSANISRQAAPAVEALGKALSSPDLKGATFVVAGHTDSVGGEGFNQELSERRADTIKRVLVEKYGIAGADLVTVGYGESRLKDPAHPDSGVNRRVQVVNMLDQSASAK</sequence>
<keyword evidence="3" id="KW-0998">Cell outer membrane</keyword>
<dbReference type="EMBL" id="QKQS01000023">
    <property type="protein sequence ID" value="PZA10501.1"/>
    <property type="molecule type" value="Genomic_DNA"/>
</dbReference>
<accession>A0A323UDM6</accession>
<proteinExistence type="predicted"/>
<keyword evidence="2 4" id="KW-0472">Membrane</keyword>
<dbReference type="Proteomes" id="UP000248134">
    <property type="component" value="Unassembled WGS sequence"/>
</dbReference>
<gene>
    <name evidence="6" type="ORF">DNX69_14140</name>
</gene>
<dbReference type="AlphaFoldDB" id="A0A323UDM6"/>
<protein>
    <submittedName>
        <fullName evidence="6">OmpA family protein</fullName>
    </submittedName>
</protein>
<dbReference type="OrthoDB" id="9814546at2"/>
<evidence type="ECO:0000256" key="2">
    <source>
        <dbReference type="ARBA" id="ARBA00023136"/>
    </source>
</evidence>
<comment type="caution">
    <text evidence="6">The sequence shown here is derived from an EMBL/GenBank/DDBJ whole genome shotgun (WGS) entry which is preliminary data.</text>
</comment>
<evidence type="ECO:0000256" key="4">
    <source>
        <dbReference type="PROSITE-ProRule" id="PRU00473"/>
    </source>
</evidence>
<dbReference type="PANTHER" id="PTHR30329:SF21">
    <property type="entry name" value="LIPOPROTEIN YIAD-RELATED"/>
    <property type="match status" value="1"/>
</dbReference>
<dbReference type="GO" id="GO:0009279">
    <property type="term" value="C:cell outer membrane"/>
    <property type="evidence" value="ECO:0007669"/>
    <property type="project" value="UniProtKB-SubCell"/>
</dbReference>
<dbReference type="CDD" id="cd07185">
    <property type="entry name" value="OmpA_C-like"/>
    <property type="match status" value="1"/>
</dbReference>
<dbReference type="PROSITE" id="PS01068">
    <property type="entry name" value="OMPA_1"/>
    <property type="match status" value="1"/>
</dbReference>
<name>A0A323UDM6_RHOPL</name>
<comment type="subcellular location">
    <subcellularLocation>
        <location evidence="1">Cell outer membrane</location>
    </subcellularLocation>
</comment>
<evidence type="ECO:0000256" key="1">
    <source>
        <dbReference type="ARBA" id="ARBA00004442"/>
    </source>
</evidence>
<evidence type="ECO:0000256" key="3">
    <source>
        <dbReference type="ARBA" id="ARBA00023237"/>
    </source>
</evidence>
<dbReference type="PROSITE" id="PS51123">
    <property type="entry name" value="OMPA_2"/>
    <property type="match status" value="1"/>
</dbReference>
<dbReference type="PRINTS" id="PR01021">
    <property type="entry name" value="OMPADOMAIN"/>
</dbReference>
<evidence type="ECO:0000313" key="6">
    <source>
        <dbReference type="EMBL" id="PZA10501.1"/>
    </source>
</evidence>
<dbReference type="InterPro" id="IPR036737">
    <property type="entry name" value="OmpA-like_sf"/>
</dbReference>
<dbReference type="InterPro" id="IPR006665">
    <property type="entry name" value="OmpA-like"/>
</dbReference>
<organism evidence="6 7">
    <name type="scientific">Rhodopseudomonas palustris</name>
    <dbReference type="NCBI Taxonomy" id="1076"/>
    <lineage>
        <taxon>Bacteria</taxon>
        <taxon>Pseudomonadati</taxon>
        <taxon>Pseudomonadota</taxon>
        <taxon>Alphaproteobacteria</taxon>
        <taxon>Hyphomicrobiales</taxon>
        <taxon>Nitrobacteraceae</taxon>
        <taxon>Rhodopseudomonas</taxon>
    </lineage>
</organism>
<evidence type="ECO:0000259" key="5">
    <source>
        <dbReference type="PROSITE" id="PS51123"/>
    </source>
</evidence>
<dbReference type="Gene3D" id="3.30.1330.60">
    <property type="entry name" value="OmpA-like domain"/>
    <property type="match status" value="1"/>
</dbReference>